<feature type="compositionally biased region" description="Low complexity" evidence="1">
    <location>
        <begin position="93"/>
        <end position="105"/>
    </location>
</feature>
<feature type="compositionally biased region" description="Basic and acidic residues" evidence="1">
    <location>
        <begin position="361"/>
        <end position="375"/>
    </location>
</feature>
<feature type="region of interest" description="Disordered" evidence="1">
    <location>
        <begin position="79"/>
        <end position="141"/>
    </location>
</feature>
<feature type="region of interest" description="Disordered" evidence="1">
    <location>
        <begin position="245"/>
        <end position="293"/>
    </location>
</feature>
<protein>
    <submittedName>
        <fullName evidence="2">Uncharacterized protein</fullName>
    </submittedName>
</protein>
<organism evidence="2 3">
    <name type="scientific">Coemansia reversa (strain ATCC 12441 / NRRL 1564)</name>
    <dbReference type="NCBI Taxonomy" id="763665"/>
    <lineage>
        <taxon>Eukaryota</taxon>
        <taxon>Fungi</taxon>
        <taxon>Fungi incertae sedis</taxon>
        <taxon>Zoopagomycota</taxon>
        <taxon>Kickxellomycotina</taxon>
        <taxon>Kickxellomycetes</taxon>
        <taxon>Kickxellales</taxon>
        <taxon>Kickxellaceae</taxon>
        <taxon>Coemansia</taxon>
    </lineage>
</organism>
<evidence type="ECO:0000256" key="1">
    <source>
        <dbReference type="SAM" id="MobiDB-lite"/>
    </source>
</evidence>
<feature type="compositionally biased region" description="Pro residues" evidence="1">
    <location>
        <begin position="82"/>
        <end position="92"/>
    </location>
</feature>
<feature type="compositionally biased region" description="Polar residues" evidence="1">
    <location>
        <begin position="283"/>
        <end position="293"/>
    </location>
</feature>
<accession>A0A2G5B0R2</accession>
<sequence>MRPFGGLSHLEPFLLPCGATIGDWKGFLHLQPGGEIPETIEVTRDKIKNPATTSSEVVDSDNAVPTATPLTATIVAPQATVPQPPLAAPPPTAAATRKTTNRPPTGMSTKQSGKQPDNGKVVATNAPNSPSPGRKTSRATIPLLVRSPPTQQSLHMVTETEISTNHTRSSPPAVTQPISPGSEIFSDTITLTPSKSISNPLFATATAYPPPQSNLNGYMDEQSVISPSEKSMYFECSTNGPSRERAAARARSISPVATPERRSTRTRRSNSIVHDNRPVTRSRAASYSRHQVSGQELAQNMVIAARVSGQTSSSETLHARLNAMREANCRNSSNPHRKNGVNSSPDTSVYDESFQGSDAQLYKERQDGHSPSHRL</sequence>
<feature type="region of interest" description="Disordered" evidence="1">
    <location>
        <begin position="327"/>
        <end position="375"/>
    </location>
</feature>
<reference evidence="2 3" key="1">
    <citation type="journal article" date="2015" name="Genome Biol. Evol.">
        <title>Phylogenomic analyses indicate that early fungi evolved digesting cell walls of algal ancestors of land plants.</title>
        <authorList>
            <person name="Chang Y."/>
            <person name="Wang S."/>
            <person name="Sekimoto S."/>
            <person name="Aerts A.L."/>
            <person name="Choi C."/>
            <person name="Clum A."/>
            <person name="LaButti K.M."/>
            <person name="Lindquist E.A."/>
            <person name="Yee Ngan C."/>
            <person name="Ohm R.A."/>
            <person name="Salamov A.A."/>
            <person name="Grigoriev I.V."/>
            <person name="Spatafora J.W."/>
            <person name="Berbee M.L."/>
        </authorList>
    </citation>
    <scope>NUCLEOTIDE SEQUENCE [LARGE SCALE GENOMIC DNA]</scope>
    <source>
        <strain evidence="2 3">NRRL 1564</strain>
    </source>
</reference>
<gene>
    <name evidence="2" type="ORF">COEREDRAFT_90152</name>
</gene>
<evidence type="ECO:0000313" key="2">
    <source>
        <dbReference type="EMBL" id="PIA12600.1"/>
    </source>
</evidence>
<feature type="compositionally biased region" description="Polar residues" evidence="1">
    <location>
        <begin position="106"/>
        <end position="115"/>
    </location>
</feature>
<dbReference type="Proteomes" id="UP000242474">
    <property type="component" value="Unassembled WGS sequence"/>
</dbReference>
<proteinExistence type="predicted"/>
<evidence type="ECO:0000313" key="3">
    <source>
        <dbReference type="Proteomes" id="UP000242474"/>
    </source>
</evidence>
<dbReference type="AlphaFoldDB" id="A0A2G5B0R2"/>
<keyword evidence="3" id="KW-1185">Reference proteome</keyword>
<dbReference type="EMBL" id="KZ303632">
    <property type="protein sequence ID" value="PIA12600.1"/>
    <property type="molecule type" value="Genomic_DNA"/>
</dbReference>
<feature type="compositionally biased region" description="Polar residues" evidence="1">
    <location>
        <begin position="329"/>
        <end position="347"/>
    </location>
</feature>
<name>A0A2G5B0R2_COERN</name>